<dbReference type="InterPro" id="IPR052155">
    <property type="entry name" value="Biofilm_reg_signaling"/>
</dbReference>
<dbReference type="PROSITE" id="PS50883">
    <property type="entry name" value="EAL"/>
    <property type="match status" value="1"/>
</dbReference>
<keyword evidence="1" id="KW-0812">Transmembrane</keyword>
<dbReference type="InterPro" id="IPR043128">
    <property type="entry name" value="Rev_trsase/Diguanyl_cyclase"/>
</dbReference>
<dbReference type="EMBL" id="LBHU01000002">
    <property type="protein sequence ID" value="KLI63573.1"/>
    <property type="molecule type" value="Genomic_DNA"/>
</dbReference>
<dbReference type="RefSeq" id="WP_047093385.1">
    <property type="nucleotide sequence ID" value="NZ_LBHU01000002.1"/>
</dbReference>
<evidence type="ECO:0000313" key="4">
    <source>
        <dbReference type="EMBL" id="KLI63573.1"/>
    </source>
</evidence>
<evidence type="ECO:0008006" key="6">
    <source>
        <dbReference type="Google" id="ProtNLM"/>
    </source>
</evidence>
<accession>A0A0H0XLU4</accession>
<dbReference type="OrthoDB" id="9790882at2"/>
<dbReference type="InterPro" id="IPR035919">
    <property type="entry name" value="EAL_sf"/>
</dbReference>
<dbReference type="InterPro" id="IPR000160">
    <property type="entry name" value="GGDEF_dom"/>
</dbReference>
<gene>
    <name evidence="4" type="ORF">AAV99_07355</name>
</gene>
<sequence length="509" mass="54414">MAWLGDHFHTQWRLAVAGFAISPAFIVMLCMGGMSRIGLILACAAIVAGNIGLGRALGRNTAERLASAKAHLDDAEVILKKAQTDPVTGLFNRSGGDACLPLLAEDLAADEHLILMSIDLRRFRETNNLLGYAVGDEVLRKVSLRLQEAAPPGALIARISGDRFLLACRHAAPESATGIASLINQAMAVPLHIDGHRIPNGAAIGVATMPGDAQCIEQLQNAADLALYHARAAMHGEMRFHHPGMIRSLDHQKRTESELRDAILKNDISVTFQPVADLRTGKICAFEAQAIWLDPVRGEMALDQILTSGEAGGQVITLGNWLTTQAATAAKDWPSDVSLSVKLLPSHIMASGAALGVLAALNATGLDPVRLEIQIGGNMLRGDDTAVREFVDHLDKHGVCFAIDDPEISHASIQQILRYPFCSMRIRSEPRGDVAVRAMASLGQPLGLTLLASDLACAAQLRTARSAGCTMGQGRYISQEVSAEIALQLLKREKDPSVEDLFGARQLAS</sequence>
<comment type="caution">
    <text evidence="4">The sequence shown here is derived from an EMBL/GenBank/DDBJ whole genome shotgun (WGS) entry which is preliminary data.</text>
</comment>
<feature type="transmembrane region" description="Helical" evidence="1">
    <location>
        <begin position="12"/>
        <end position="30"/>
    </location>
</feature>
<reference evidence="4 5" key="1">
    <citation type="submission" date="2015-04" db="EMBL/GenBank/DDBJ databases">
        <title>The draft genome sequence of Erythrobacter marinus HWDM-33.</title>
        <authorList>
            <person name="Zhuang L."/>
            <person name="Liu Y."/>
            <person name="Shao Z."/>
        </authorList>
    </citation>
    <scope>NUCLEOTIDE SEQUENCE [LARGE SCALE GENOMIC DNA]</scope>
    <source>
        <strain evidence="4 5">HWDM-33</strain>
    </source>
</reference>
<dbReference type="SMART" id="SM00052">
    <property type="entry name" value="EAL"/>
    <property type="match status" value="1"/>
</dbReference>
<protein>
    <recommendedName>
        <fullName evidence="6">Diguanylate cyclase</fullName>
    </recommendedName>
</protein>
<feature type="domain" description="GGDEF" evidence="3">
    <location>
        <begin position="111"/>
        <end position="243"/>
    </location>
</feature>
<dbReference type="InterPro" id="IPR001633">
    <property type="entry name" value="EAL_dom"/>
</dbReference>
<proteinExistence type="predicted"/>
<dbReference type="Proteomes" id="UP000053455">
    <property type="component" value="Unassembled WGS sequence"/>
</dbReference>
<dbReference type="PANTHER" id="PTHR44757:SF2">
    <property type="entry name" value="BIOFILM ARCHITECTURE MAINTENANCE PROTEIN MBAA"/>
    <property type="match status" value="1"/>
</dbReference>
<feature type="domain" description="EAL" evidence="2">
    <location>
        <begin position="252"/>
        <end position="494"/>
    </location>
</feature>
<dbReference type="InterPro" id="IPR029787">
    <property type="entry name" value="Nucleotide_cyclase"/>
</dbReference>
<dbReference type="AlphaFoldDB" id="A0A0H0XLU4"/>
<dbReference type="PATRIC" id="fig|874156.12.peg.1511"/>
<dbReference type="Pfam" id="PF00990">
    <property type="entry name" value="GGDEF"/>
    <property type="match status" value="1"/>
</dbReference>
<dbReference type="Pfam" id="PF00563">
    <property type="entry name" value="EAL"/>
    <property type="match status" value="1"/>
</dbReference>
<keyword evidence="1" id="KW-1133">Transmembrane helix</keyword>
<dbReference type="STRING" id="874156.GCA_001021555_01848"/>
<dbReference type="PROSITE" id="PS50887">
    <property type="entry name" value="GGDEF"/>
    <property type="match status" value="1"/>
</dbReference>
<name>A0A0H0XLU4_9SPHN</name>
<dbReference type="SUPFAM" id="SSF141868">
    <property type="entry name" value="EAL domain-like"/>
    <property type="match status" value="1"/>
</dbReference>
<dbReference type="CDD" id="cd01949">
    <property type="entry name" value="GGDEF"/>
    <property type="match status" value="1"/>
</dbReference>
<keyword evidence="5" id="KW-1185">Reference proteome</keyword>
<dbReference type="SUPFAM" id="SSF55073">
    <property type="entry name" value="Nucleotide cyclase"/>
    <property type="match status" value="1"/>
</dbReference>
<evidence type="ECO:0000256" key="1">
    <source>
        <dbReference type="SAM" id="Phobius"/>
    </source>
</evidence>
<dbReference type="CDD" id="cd01948">
    <property type="entry name" value="EAL"/>
    <property type="match status" value="1"/>
</dbReference>
<feature type="transmembrane region" description="Helical" evidence="1">
    <location>
        <begin position="37"/>
        <end position="57"/>
    </location>
</feature>
<evidence type="ECO:0000259" key="3">
    <source>
        <dbReference type="PROSITE" id="PS50887"/>
    </source>
</evidence>
<dbReference type="Gene3D" id="3.20.20.450">
    <property type="entry name" value="EAL domain"/>
    <property type="match status" value="1"/>
</dbReference>
<evidence type="ECO:0000259" key="2">
    <source>
        <dbReference type="PROSITE" id="PS50883"/>
    </source>
</evidence>
<keyword evidence="1" id="KW-0472">Membrane</keyword>
<dbReference type="PANTHER" id="PTHR44757">
    <property type="entry name" value="DIGUANYLATE CYCLASE DGCP"/>
    <property type="match status" value="1"/>
</dbReference>
<dbReference type="SMART" id="SM00267">
    <property type="entry name" value="GGDEF"/>
    <property type="match status" value="1"/>
</dbReference>
<evidence type="ECO:0000313" key="5">
    <source>
        <dbReference type="Proteomes" id="UP000053455"/>
    </source>
</evidence>
<dbReference type="Gene3D" id="3.30.70.270">
    <property type="match status" value="1"/>
</dbReference>
<organism evidence="4 5">
    <name type="scientific">Aurantiacibacter marinus</name>
    <dbReference type="NCBI Taxonomy" id="874156"/>
    <lineage>
        <taxon>Bacteria</taxon>
        <taxon>Pseudomonadati</taxon>
        <taxon>Pseudomonadota</taxon>
        <taxon>Alphaproteobacteria</taxon>
        <taxon>Sphingomonadales</taxon>
        <taxon>Erythrobacteraceae</taxon>
        <taxon>Aurantiacibacter</taxon>
    </lineage>
</organism>
<dbReference type="NCBIfam" id="TIGR00254">
    <property type="entry name" value="GGDEF"/>
    <property type="match status" value="1"/>
</dbReference>